<sequence>MMAVTEAARHAALPLADGDLTPVGQIDLTMPLLAVAGGCLVVAIVLVAVAVVLSRPRRKPAKPSRQGAHVPAGALSMWQQRIDGIVARHADGSLGREEAFVELADVARSFATQATGSDLSASTLRDLAAMPRTTGSAQGLSLLRQTVEALYPPEFADAAVNRQAGQVGVEEAAGWVSDLVERWRG</sequence>
<organism evidence="2 3">
    <name type="scientific">Bifidobacterium scardovii</name>
    <dbReference type="NCBI Taxonomy" id="158787"/>
    <lineage>
        <taxon>Bacteria</taxon>
        <taxon>Bacillati</taxon>
        <taxon>Actinomycetota</taxon>
        <taxon>Actinomycetes</taxon>
        <taxon>Bifidobacteriales</taxon>
        <taxon>Bifidobacteriaceae</taxon>
        <taxon>Bifidobacterium</taxon>
    </lineage>
</organism>
<evidence type="ECO:0000313" key="3">
    <source>
        <dbReference type="Proteomes" id="UP000029033"/>
    </source>
</evidence>
<dbReference type="AlphaFoldDB" id="A0A087DIM1"/>
<dbReference type="eggNOG" id="ENOG5031KGE">
    <property type="taxonomic scope" value="Bacteria"/>
</dbReference>
<evidence type="ECO:0000256" key="1">
    <source>
        <dbReference type="SAM" id="Phobius"/>
    </source>
</evidence>
<keyword evidence="3" id="KW-1185">Reference proteome</keyword>
<feature type="transmembrane region" description="Helical" evidence="1">
    <location>
        <begin position="32"/>
        <end position="53"/>
    </location>
</feature>
<reference evidence="2 3" key="1">
    <citation type="submission" date="2014-03" db="EMBL/GenBank/DDBJ databases">
        <title>Genomics of Bifidobacteria.</title>
        <authorList>
            <person name="Ventura M."/>
            <person name="Milani C."/>
            <person name="Lugli G.A."/>
        </authorList>
    </citation>
    <scope>NUCLEOTIDE SEQUENCE [LARGE SCALE GENOMIC DNA]</scope>
    <source>
        <strain evidence="2 3">LMG 21589</strain>
    </source>
</reference>
<dbReference type="STRING" id="158787.BSCA_1334"/>
<gene>
    <name evidence="2" type="ORF">BSCA_1334</name>
</gene>
<comment type="caution">
    <text evidence="2">The sequence shown here is derived from an EMBL/GenBank/DDBJ whole genome shotgun (WGS) entry which is preliminary data.</text>
</comment>
<keyword evidence="1" id="KW-0812">Transmembrane</keyword>
<dbReference type="Proteomes" id="UP000029033">
    <property type="component" value="Unassembled WGS sequence"/>
</dbReference>
<protein>
    <submittedName>
        <fullName evidence="2">Uncharacterized protein</fullName>
    </submittedName>
</protein>
<keyword evidence="1" id="KW-0472">Membrane</keyword>
<name>A0A087DIM1_9BIFI</name>
<dbReference type="EMBL" id="JGZO01000003">
    <property type="protein sequence ID" value="KFI95371.1"/>
    <property type="molecule type" value="Genomic_DNA"/>
</dbReference>
<evidence type="ECO:0000313" key="2">
    <source>
        <dbReference type="EMBL" id="KFI95371.1"/>
    </source>
</evidence>
<dbReference type="RefSeq" id="WP_231649290.1">
    <property type="nucleotide sequence ID" value="NZ_CAJPMS010000002.1"/>
</dbReference>
<accession>A0A087DIM1</accession>
<dbReference type="GeneID" id="85165508"/>
<proteinExistence type="predicted"/>
<keyword evidence="1" id="KW-1133">Transmembrane helix</keyword>